<evidence type="ECO:0000313" key="7">
    <source>
        <dbReference type="Proteomes" id="UP000054302"/>
    </source>
</evidence>
<dbReference type="InterPro" id="IPR004827">
    <property type="entry name" value="bZIP"/>
</dbReference>
<evidence type="ECO:0000259" key="5">
    <source>
        <dbReference type="PROSITE" id="PS50217"/>
    </source>
</evidence>
<dbReference type="InterPro" id="IPR046347">
    <property type="entry name" value="bZIP_sf"/>
</dbReference>
<evidence type="ECO:0000313" key="6">
    <source>
        <dbReference type="EMBL" id="KIV92974.1"/>
    </source>
</evidence>
<feature type="domain" description="BZIP" evidence="5">
    <location>
        <begin position="11"/>
        <end position="74"/>
    </location>
</feature>
<dbReference type="RefSeq" id="XP_016224548.1">
    <property type="nucleotide sequence ID" value="XM_016368760.1"/>
</dbReference>
<comment type="subcellular location">
    <subcellularLocation>
        <location evidence="1">Nucleus</location>
    </subcellularLocation>
</comment>
<feature type="coiled-coil region" evidence="3">
    <location>
        <begin position="29"/>
        <end position="56"/>
    </location>
</feature>
<sequence length="89" mass="10538">MGISYLAGTRTNRAKRRRAQNRASQRLFRERKLQYVKGIETQLEELNEKYQDLLVSFKIQADDNAELRSRIAKLNNTSLPNYSWKGRYT</sequence>
<dbReference type="EMBL" id="KN847522">
    <property type="protein sequence ID" value="KIV92974.1"/>
    <property type="molecule type" value="Genomic_DNA"/>
</dbReference>
<dbReference type="GO" id="GO:0000976">
    <property type="term" value="F:transcription cis-regulatory region binding"/>
    <property type="evidence" value="ECO:0007669"/>
    <property type="project" value="InterPro"/>
</dbReference>
<dbReference type="PANTHER" id="PTHR40621">
    <property type="entry name" value="TRANSCRIPTION FACTOR KAPC-RELATED"/>
    <property type="match status" value="1"/>
</dbReference>
<name>A0A0D1ZGQ6_EXOME</name>
<dbReference type="Proteomes" id="UP000054302">
    <property type="component" value="Unassembled WGS sequence"/>
</dbReference>
<evidence type="ECO:0000256" key="4">
    <source>
        <dbReference type="SAM" id="MobiDB-lite"/>
    </source>
</evidence>
<dbReference type="PANTHER" id="PTHR40621:SF6">
    <property type="entry name" value="AP-1-LIKE TRANSCRIPTION FACTOR YAP1-RELATED"/>
    <property type="match status" value="1"/>
</dbReference>
<reference evidence="6 7" key="1">
    <citation type="submission" date="2015-01" db="EMBL/GenBank/DDBJ databases">
        <title>The Genome Sequence of Exophiala mesophila CBS40295.</title>
        <authorList>
            <consortium name="The Broad Institute Genomics Platform"/>
            <person name="Cuomo C."/>
            <person name="de Hoog S."/>
            <person name="Gorbushina A."/>
            <person name="Stielow B."/>
            <person name="Teixiera M."/>
            <person name="Abouelleil A."/>
            <person name="Chapman S.B."/>
            <person name="Priest M."/>
            <person name="Young S.K."/>
            <person name="Wortman J."/>
            <person name="Nusbaum C."/>
            <person name="Birren B."/>
        </authorList>
    </citation>
    <scope>NUCLEOTIDE SEQUENCE [LARGE SCALE GENOMIC DNA]</scope>
    <source>
        <strain evidence="6 7">CBS 40295</strain>
    </source>
</reference>
<dbReference type="CDD" id="cd14688">
    <property type="entry name" value="bZIP_YAP"/>
    <property type="match status" value="1"/>
</dbReference>
<dbReference type="InterPro" id="IPR050936">
    <property type="entry name" value="AP-1-like"/>
</dbReference>
<keyword evidence="2" id="KW-0539">Nucleus</keyword>
<keyword evidence="7" id="KW-1185">Reference proteome</keyword>
<keyword evidence="3" id="KW-0175">Coiled coil</keyword>
<protein>
    <recommendedName>
        <fullName evidence="5">BZIP domain-containing protein</fullName>
    </recommendedName>
</protein>
<evidence type="ECO:0000256" key="2">
    <source>
        <dbReference type="ARBA" id="ARBA00023242"/>
    </source>
</evidence>
<dbReference type="AlphaFoldDB" id="A0A0D1ZGQ6"/>
<dbReference type="OrthoDB" id="2593073at2759"/>
<dbReference type="GO" id="GO:0090575">
    <property type="term" value="C:RNA polymerase II transcription regulator complex"/>
    <property type="evidence" value="ECO:0007669"/>
    <property type="project" value="TreeGrafter"/>
</dbReference>
<dbReference type="GO" id="GO:0001228">
    <property type="term" value="F:DNA-binding transcription activator activity, RNA polymerase II-specific"/>
    <property type="evidence" value="ECO:0007669"/>
    <property type="project" value="TreeGrafter"/>
</dbReference>
<dbReference type="HOGENOM" id="CLU_2454754_0_0_1"/>
<dbReference type="Pfam" id="PF00170">
    <property type="entry name" value="bZIP_1"/>
    <property type="match status" value="1"/>
</dbReference>
<dbReference type="Gene3D" id="1.20.5.170">
    <property type="match status" value="1"/>
</dbReference>
<gene>
    <name evidence="6" type="ORF">PV10_04224</name>
</gene>
<organism evidence="6 7">
    <name type="scientific">Exophiala mesophila</name>
    <name type="common">Black yeast-like fungus</name>
    <dbReference type="NCBI Taxonomy" id="212818"/>
    <lineage>
        <taxon>Eukaryota</taxon>
        <taxon>Fungi</taxon>
        <taxon>Dikarya</taxon>
        <taxon>Ascomycota</taxon>
        <taxon>Pezizomycotina</taxon>
        <taxon>Eurotiomycetes</taxon>
        <taxon>Chaetothyriomycetidae</taxon>
        <taxon>Chaetothyriales</taxon>
        <taxon>Herpotrichiellaceae</taxon>
        <taxon>Exophiala</taxon>
    </lineage>
</organism>
<evidence type="ECO:0000256" key="1">
    <source>
        <dbReference type="ARBA" id="ARBA00004123"/>
    </source>
</evidence>
<dbReference type="PROSITE" id="PS50217">
    <property type="entry name" value="BZIP"/>
    <property type="match status" value="1"/>
</dbReference>
<feature type="region of interest" description="Disordered" evidence="4">
    <location>
        <begin position="1"/>
        <end position="23"/>
    </location>
</feature>
<proteinExistence type="predicted"/>
<accession>A0A0D1ZGQ6</accession>
<dbReference type="SUPFAM" id="SSF57959">
    <property type="entry name" value="Leucine zipper domain"/>
    <property type="match status" value="1"/>
</dbReference>
<dbReference type="GeneID" id="27322069"/>
<evidence type="ECO:0000256" key="3">
    <source>
        <dbReference type="SAM" id="Coils"/>
    </source>
</evidence>
<dbReference type="VEuPathDB" id="FungiDB:PV10_04224"/>